<sequence length="277" mass="30941">MNALDTEVVLDVEQESLTTTPVNNIVSVQTSEIESDQAMMPISPLDLPTEVFQQALDRRRENRAILIKWIRQSLVENQDFGSIPTKRGPSKPSLWKSGAEKIIGLLNITAHFPSLADIEQSVLNGNVPEYIVVRCELHNSQGIVLAEGSGARKLSQDYGDLNKALKMAEKSALINCVLKVGGLSDVFTQDLEDLAEVPPAPKPVRTQPQSQPQAEVCSDDQIAILNRRIQQLKLDRQRVESWIQRAWDTTLDHLPANRFPTLYKQLDKWATQTQNAA</sequence>
<comment type="caution">
    <text evidence="2">The sequence shown here is derived from an EMBL/GenBank/DDBJ whole genome shotgun (WGS) entry which is preliminary data.</text>
</comment>
<protein>
    <submittedName>
        <fullName evidence="2">Uncharacterized protein</fullName>
    </submittedName>
</protein>
<dbReference type="EMBL" id="WNKT01000046">
    <property type="protein sequence ID" value="MTW22621.1"/>
    <property type="molecule type" value="Genomic_DNA"/>
</dbReference>
<dbReference type="RefSeq" id="WP_155451182.1">
    <property type="nucleotide sequence ID" value="NZ_WNKT01000046.1"/>
</dbReference>
<proteinExistence type="predicted"/>
<organism evidence="2 3">
    <name type="scientific">Allochromatium palmeri</name>
    <dbReference type="NCBI Taxonomy" id="231048"/>
    <lineage>
        <taxon>Bacteria</taxon>
        <taxon>Pseudomonadati</taxon>
        <taxon>Pseudomonadota</taxon>
        <taxon>Gammaproteobacteria</taxon>
        <taxon>Chromatiales</taxon>
        <taxon>Chromatiaceae</taxon>
        <taxon>Allochromatium</taxon>
    </lineage>
</organism>
<keyword evidence="3" id="KW-1185">Reference proteome</keyword>
<accession>A0A6N8EG31</accession>
<evidence type="ECO:0000313" key="3">
    <source>
        <dbReference type="Proteomes" id="UP000434044"/>
    </source>
</evidence>
<dbReference type="OrthoDB" id="5769531at2"/>
<name>A0A6N8EG31_9GAMM</name>
<dbReference type="AlphaFoldDB" id="A0A6N8EG31"/>
<feature type="region of interest" description="Disordered" evidence="1">
    <location>
        <begin position="197"/>
        <end position="216"/>
    </location>
</feature>
<evidence type="ECO:0000256" key="1">
    <source>
        <dbReference type="SAM" id="MobiDB-lite"/>
    </source>
</evidence>
<evidence type="ECO:0000313" key="2">
    <source>
        <dbReference type="EMBL" id="MTW22621.1"/>
    </source>
</evidence>
<reference evidence="2 3" key="1">
    <citation type="submission" date="2019-11" db="EMBL/GenBank/DDBJ databases">
        <title>Whole-genome sequence of the anaerobic purple sulfur bacterium Allochromatium palmeri DSM 15591.</title>
        <authorList>
            <person name="Kyndt J.A."/>
            <person name="Meyer T.E."/>
        </authorList>
    </citation>
    <scope>NUCLEOTIDE SEQUENCE [LARGE SCALE GENOMIC DNA]</scope>
    <source>
        <strain evidence="2 3">DSM 15591</strain>
    </source>
</reference>
<dbReference type="Proteomes" id="UP000434044">
    <property type="component" value="Unassembled WGS sequence"/>
</dbReference>
<gene>
    <name evidence="2" type="ORF">GJ668_16245</name>
</gene>